<accession>A0A0G1MPM3</accession>
<proteinExistence type="predicted"/>
<name>A0A0G1MPM3_9BACT</name>
<reference evidence="1 2" key="1">
    <citation type="journal article" date="2015" name="Nature">
        <title>rRNA introns, odd ribosomes, and small enigmatic genomes across a large radiation of phyla.</title>
        <authorList>
            <person name="Brown C.T."/>
            <person name="Hug L.A."/>
            <person name="Thomas B.C."/>
            <person name="Sharon I."/>
            <person name="Castelle C.J."/>
            <person name="Singh A."/>
            <person name="Wilkins M.J."/>
            <person name="Williams K.H."/>
            <person name="Banfield J.F."/>
        </authorList>
    </citation>
    <scope>NUCLEOTIDE SEQUENCE [LARGE SCALE GENOMIC DNA]</scope>
</reference>
<evidence type="ECO:0000313" key="1">
    <source>
        <dbReference type="EMBL" id="KKU10301.1"/>
    </source>
</evidence>
<organism evidence="1 2">
    <name type="scientific">Candidatus Woesebacteria bacterium GW2011_GWB1_45_5</name>
    <dbReference type="NCBI Taxonomy" id="1618581"/>
    <lineage>
        <taxon>Bacteria</taxon>
        <taxon>Candidatus Woeseibacteriota</taxon>
    </lineage>
</organism>
<dbReference type="AlphaFoldDB" id="A0A0G1MPM3"/>
<dbReference type="EMBL" id="LCLA01000015">
    <property type="protein sequence ID" value="KKU10301.1"/>
    <property type="molecule type" value="Genomic_DNA"/>
</dbReference>
<protein>
    <submittedName>
        <fullName evidence="1">Uncharacterized protein</fullName>
    </submittedName>
</protein>
<gene>
    <name evidence="1" type="ORF">UX13_C0015G0010</name>
</gene>
<evidence type="ECO:0000313" key="2">
    <source>
        <dbReference type="Proteomes" id="UP000034329"/>
    </source>
</evidence>
<comment type="caution">
    <text evidence="1">The sequence shown here is derived from an EMBL/GenBank/DDBJ whole genome shotgun (WGS) entry which is preliminary data.</text>
</comment>
<sequence length="75" mass="8351">MLPEFSDPSVHSPFGFVVRPDLGGTVYDFVREISRDNEDSYFTRSASLDVNLKRLGQNSTPAEVLSILSNVFVLT</sequence>
<dbReference type="Proteomes" id="UP000034329">
    <property type="component" value="Unassembled WGS sequence"/>
</dbReference>